<dbReference type="SUPFAM" id="SSF55129">
    <property type="entry name" value="Ribosomal protein L30p/L7e"/>
    <property type="match status" value="1"/>
</dbReference>
<dbReference type="NCBIfam" id="TIGR01308">
    <property type="entry name" value="rpmD_bact"/>
    <property type="match status" value="1"/>
</dbReference>
<evidence type="ECO:0000259" key="8">
    <source>
        <dbReference type="Pfam" id="PF00327"/>
    </source>
</evidence>
<comment type="function">
    <text evidence="7">Component of the mitochondrial ribosome (mitoribosome), a dedicated translation machinery responsible for the synthesis of mitochondrial genome-encoded proteins, including at least some of the essential transmembrane subunits of the mitochondrial respiratory chain. The mitoribosomes are attached to the mitochondrial inner membrane and translation products are cotranslationally integrated into the membrane.</text>
</comment>
<dbReference type="FunFam" id="3.30.1390.20:FF:000010">
    <property type="entry name" value="Large subunit ribosomal protein L30"/>
    <property type="match status" value="1"/>
</dbReference>
<dbReference type="Proteomes" id="UP000250266">
    <property type="component" value="Unassembled WGS sequence"/>
</dbReference>
<keyword evidence="5" id="KW-0687">Ribonucleoprotein</keyword>
<dbReference type="PANTHER" id="PTHR15892">
    <property type="entry name" value="MITOCHONDRIAL RIBOSOMAL PROTEIN L30"/>
    <property type="match status" value="1"/>
</dbReference>
<dbReference type="PANTHER" id="PTHR15892:SF2">
    <property type="entry name" value="LARGE RIBOSOMAL SUBUNIT PROTEIN UL30M"/>
    <property type="match status" value="1"/>
</dbReference>
<dbReference type="GO" id="GO:0003735">
    <property type="term" value="F:structural constituent of ribosome"/>
    <property type="evidence" value="ECO:0007669"/>
    <property type="project" value="InterPro"/>
</dbReference>
<evidence type="ECO:0000256" key="1">
    <source>
        <dbReference type="ARBA" id="ARBA00004173"/>
    </source>
</evidence>
<evidence type="ECO:0000256" key="2">
    <source>
        <dbReference type="ARBA" id="ARBA00007594"/>
    </source>
</evidence>
<dbReference type="OrthoDB" id="509901at2759"/>
<sequence>MPSYFRITLLRSAIGLPSKSTGVLKALGLRKRMTTVYFPVSQDVAGQIMRVKELVDVAEVEKPLSKEEMREQRRPEKGFYVERRARTRLEQGIF</sequence>
<evidence type="ECO:0000256" key="5">
    <source>
        <dbReference type="ARBA" id="ARBA00023274"/>
    </source>
</evidence>
<comment type="subcellular location">
    <subcellularLocation>
        <location evidence="1">Mitochondrion</location>
    </subcellularLocation>
</comment>
<accession>A0A8E2EG70</accession>
<evidence type="ECO:0000256" key="7">
    <source>
        <dbReference type="ARBA" id="ARBA00037226"/>
    </source>
</evidence>
<dbReference type="InterPro" id="IPR016082">
    <property type="entry name" value="Ribosomal_uL30_ferredoxin-like"/>
</dbReference>
<keyword evidence="10" id="KW-1185">Reference proteome</keyword>
<dbReference type="Pfam" id="PF00327">
    <property type="entry name" value="Ribosomal_L30"/>
    <property type="match status" value="1"/>
</dbReference>
<dbReference type="GO" id="GO:0015934">
    <property type="term" value="C:large ribosomal subunit"/>
    <property type="evidence" value="ECO:0007669"/>
    <property type="project" value="InterPro"/>
</dbReference>
<proteinExistence type="inferred from homology"/>
<evidence type="ECO:0000313" key="10">
    <source>
        <dbReference type="Proteomes" id="UP000250266"/>
    </source>
</evidence>
<dbReference type="InterPro" id="IPR036919">
    <property type="entry name" value="Ribo_uL30_ferredoxin-like_sf"/>
</dbReference>
<gene>
    <name evidence="9" type="ORF">K432DRAFT_379696</name>
</gene>
<dbReference type="CDD" id="cd01658">
    <property type="entry name" value="Ribosomal_L30"/>
    <property type="match status" value="1"/>
</dbReference>
<dbReference type="AlphaFoldDB" id="A0A8E2EG70"/>
<organism evidence="9 10">
    <name type="scientific">Lepidopterella palustris CBS 459.81</name>
    <dbReference type="NCBI Taxonomy" id="1314670"/>
    <lineage>
        <taxon>Eukaryota</taxon>
        <taxon>Fungi</taxon>
        <taxon>Dikarya</taxon>
        <taxon>Ascomycota</taxon>
        <taxon>Pezizomycotina</taxon>
        <taxon>Dothideomycetes</taxon>
        <taxon>Pleosporomycetidae</taxon>
        <taxon>Mytilinidiales</taxon>
        <taxon>Argynnaceae</taxon>
        <taxon>Lepidopterella</taxon>
    </lineage>
</organism>
<keyword evidence="3" id="KW-0689">Ribosomal protein</keyword>
<dbReference type="InterPro" id="IPR005996">
    <property type="entry name" value="Ribosomal_uL30_bac-type"/>
</dbReference>
<protein>
    <recommendedName>
        <fullName evidence="6">Large ribosomal subunit protein uL30m</fullName>
    </recommendedName>
</protein>
<comment type="similarity">
    <text evidence="2">Belongs to the universal ribosomal protein uL30 family.</text>
</comment>
<evidence type="ECO:0000256" key="4">
    <source>
        <dbReference type="ARBA" id="ARBA00023128"/>
    </source>
</evidence>
<dbReference type="GO" id="GO:0005739">
    <property type="term" value="C:mitochondrion"/>
    <property type="evidence" value="ECO:0007669"/>
    <property type="project" value="UniProtKB-SubCell"/>
</dbReference>
<evidence type="ECO:0000256" key="6">
    <source>
        <dbReference type="ARBA" id="ARBA00035281"/>
    </source>
</evidence>
<feature type="domain" description="Large ribosomal subunit protein uL30-like ferredoxin-like fold" evidence="8">
    <location>
        <begin position="5"/>
        <end position="55"/>
    </location>
</feature>
<dbReference type="GO" id="GO:0006412">
    <property type="term" value="P:translation"/>
    <property type="evidence" value="ECO:0007669"/>
    <property type="project" value="InterPro"/>
</dbReference>
<name>A0A8E2EG70_9PEZI</name>
<dbReference type="Gene3D" id="3.30.1390.20">
    <property type="entry name" value="Ribosomal protein L30, ferredoxin-like fold domain"/>
    <property type="match status" value="1"/>
</dbReference>
<keyword evidence="4" id="KW-0496">Mitochondrion</keyword>
<dbReference type="EMBL" id="KV744866">
    <property type="protein sequence ID" value="OCK83214.1"/>
    <property type="molecule type" value="Genomic_DNA"/>
</dbReference>
<evidence type="ECO:0000256" key="3">
    <source>
        <dbReference type="ARBA" id="ARBA00022980"/>
    </source>
</evidence>
<reference evidence="9 10" key="1">
    <citation type="journal article" date="2016" name="Nat. Commun.">
        <title>Ectomycorrhizal ecology is imprinted in the genome of the dominant symbiotic fungus Cenococcum geophilum.</title>
        <authorList>
            <consortium name="DOE Joint Genome Institute"/>
            <person name="Peter M."/>
            <person name="Kohler A."/>
            <person name="Ohm R.A."/>
            <person name="Kuo A."/>
            <person name="Krutzmann J."/>
            <person name="Morin E."/>
            <person name="Arend M."/>
            <person name="Barry K.W."/>
            <person name="Binder M."/>
            <person name="Choi C."/>
            <person name="Clum A."/>
            <person name="Copeland A."/>
            <person name="Grisel N."/>
            <person name="Haridas S."/>
            <person name="Kipfer T."/>
            <person name="LaButti K."/>
            <person name="Lindquist E."/>
            <person name="Lipzen A."/>
            <person name="Maire R."/>
            <person name="Meier B."/>
            <person name="Mihaltcheva S."/>
            <person name="Molinier V."/>
            <person name="Murat C."/>
            <person name="Poggeler S."/>
            <person name="Quandt C.A."/>
            <person name="Sperisen C."/>
            <person name="Tritt A."/>
            <person name="Tisserant E."/>
            <person name="Crous P.W."/>
            <person name="Henrissat B."/>
            <person name="Nehls U."/>
            <person name="Egli S."/>
            <person name="Spatafora J.W."/>
            <person name="Grigoriev I.V."/>
            <person name="Martin F.M."/>
        </authorList>
    </citation>
    <scope>NUCLEOTIDE SEQUENCE [LARGE SCALE GENOMIC DNA]</scope>
    <source>
        <strain evidence="9 10">CBS 459.81</strain>
    </source>
</reference>
<evidence type="ECO:0000313" key="9">
    <source>
        <dbReference type="EMBL" id="OCK83214.1"/>
    </source>
</evidence>